<reference evidence="1 2" key="1">
    <citation type="journal article" date="2014" name="Int. J. Syst. Evol. Microbiol.">
        <title>Complete genome sequence of Corynebacterium casei LMG S-19264T (=DSM 44701T), isolated from a smear-ripened cheese.</title>
        <authorList>
            <consortium name="US DOE Joint Genome Institute (JGI-PGF)"/>
            <person name="Walter F."/>
            <person name="Albersmeier A."/>
            <person name="Kalinowski J."/>
            <person name="Ruckert C."/>
        </authorList>
    </citation>
    <scope>NUCLEOTIDE SEQUENCE [LARGE SCALE GENOMIC DNA]</scope>
    <source>
        <strain evidence="1 2">CGMCC 1.12925</strain>
    </source>
</reference>
<dbReference type="InterPro" id="IPR036249">
    <property type="entry name" value="Thioredoxin-like_sf"/>
</dbReference>
<organism evidence="1 2">
    <name type="scientific">Psychroflexus salis</name>
    <dbReference type="NCBI Taxonomy" id="1526574"/>
    <lineage>
        <taxon>Bacteria</taxon>
        <taxon>Pseudomonadati</taxon>
        <taxon>Bacteroidota</taxon>
        <taxon>Flavobacteriia</taxon>
        <taxon>Flavobacteriales</taxon>
        <taxon>Flavobacteriaceae</taxon>
        <taxon>Psychroflexus</taxon>
    </lineage>
</organism>
<dbReference type="NCBIfam" id="TIGR04019">
    <property type="entry name" value="B_thiol_YtxJ"/>
    <property type="match status" value="1"/>
</dbReference>
<dbReference type="EMBL" id="BMGL01000003">
    <property type="protein sequence ID" value="GGE06995.1"/>
    <property type="molecule type" value="Genomic_DNA"/>
</dbReference>
<evidence type="ECO:0000313" key="2">
    <source>
        <dbReference type="Proteomes" id="UP000599688"/>
    </source>
</evidence>
<dbReference type="Proteomes" id="UP000599688">
    <property type="component" value="Unassembled WGS sequence"/>
</dbReference>
<dbReference type="Pfam" id="PF11009">
    <property type="entry name" value="BrxC"/>
    <property type="match status" value="1"/>
</dbReference>
<comment type="caution">
    <text evidence="1">The sequence shown here is derived from an EMBL/GenBank/DDBJ whole genome shotgun (WGS) entry which is preliminary data.</text>
</comment>
<protein>
    <submittedName>
        <fullName evidence="1">Thioredoxin family protein</fullName>
    </submittedName>
</protein>
<proteinExistence type="predicted"/>
<name>A0A917E5P1_9FLAO</name>
<keyword evidence="2" id="KW-1185">Reference proteome</keyword>
<dbReference type="RefSeq" id="WP_188405254.1">
    <property type="nucleotide sequence ID" value="NZ_BMGL01000003.1"/>
</dbReference>
<dbReference type="Gene3D" id="3.40.30.10">
    <property type="entry name" value="Glutaredoxin"/>
    <property type="match status" value="1"/>
</dbReference>
<gene>
    <name evidence="1" type="primary">ytxJ</name>
    <name evidence="1" type="ORF">GCM10010831_05610</name>
</gene>
<accession>A0A917E5P1</accession>
<dbReference type="AlphaFoldDB" id="A0A917E5P1"/>
<dbReference type="InterPro" id="IPR022551">
    <property type="entry name" value="BrxC"/>
</dbReference>
<sequence length="135" mass="15452">MGLFKNLFSTKSETNENSNQSNATNWFKLTKADQLSSLKQISNKKLVVIFKHSTRCGISRMVWNQFQASADFPKDEVELFYLDLLSYREVSDAIAQEFQVLHQSPQLIILKHEEVVHHASHSAITVSSIHSFLNN</sequence>
<evidence type="ECO:0000313" key="1">
    <source>
        <dbReference type="EMBL" id="GGE06995.1"/>
    </source>
</evidence>
<dbReference type="SUPFAM" id="SSF52833">
    <property type="entry name" value="Thioredoxin-like"/>
    <property type="match status" value="1"/>
</dbReference>